<keyword evidence="2" id="KW-0547">Nucleotide-binding</keyword>
<dbReference type="AlphaFoldDB" id="M5RRT3"/>
<dbReference type="GO" id="GO:0005524">
    <property type="term" value="F:ATP binding"/>
    <property type="evidence" value="ECO:0007669"/>
    <property type="project" value="UniProtKB-KW"/>
</dbReference>
<dbReference type="InterPro" id="IPR054472">
    <property type="entry name" value="WHD"/>
</dbReference>
<name>M5RRT3_9BACT</name>
<comment type="similarity">
    <text evidence="1">Belongs to the AAA ATPase family.</text>
</comment>
<dbReference type="OrthoDB" id="9809379at2"/>
<evidence type="ECO:0000256" key="4">
    <source>
        <dbReference type="SAM" id="MobiDB-lite"/>
    </source>
</evidence>
<dbReference type="CDD" id="cd19481">
    <property type="entry name" value="RecA-like_protease"/>
    <property type="match status" value="1"/>
</dbReference>
<evidence type="ECO:0000256" key="3">
    <source>
        <dbReference type="ARBA" id="ARBA00022840"/>
    </source>
</evidence>
<evidence type="ECO:0000313" key="6">
    <source>
        <dbReference type="EMBL" id="EMI22000.1"/>
    </source>
</evidence>
<feature type="domain" description="AAA+ ATPase" evidence="5">
    <location>
        <begin position="445"/>
        <end position="577"/>
    </location>
</feature>
<reference evidence="6 7" key="1">
    <citation type="journal article" date="2013" name="Mar. Genomics">
        <title>Expression of sulfatases in Rhodopirellula baltica and the diversity of sulfatases in the genus Rhodopirellula.</title>
        <authorList>
            <person name="Wegner C.E."/>
            <person name="Richter-Heitmann T."/>
            <person name="Klindworth A."/>
            <person name="Klockow C."/>
            <person name="Richter M."/>
            <person name="Achstetter T."/>
            <person name="Glockner F.O."/>
            <person name="Harder J."/>
        </authorList>
    </citation>
    <scope>NUCLEOTIDE SEQUENCE [LARGE SCALE GENOMIC DNA]</scope>
    <source>
        <strain evidence="6 7">SM1</strain>
    </source>
</reference>
<protein>
    <submittedName>
        <fullName evidence="6">ATPase, AAA family protein</fullName>
    </submittedName>
</protein>
<dbReference type="PANTHER" id="PTHR23073">
    <property type="entry name" value="26S PROTEASOME REGULATORY SUBUNIT"/>
    <property type="match status" value="1"/>
</dbReference>
<organism evidence="6 7">
    <name type="scientific">Rhodopirellula maiorica SM1</name>
    <dbReference type="NCBI Taxonomy" id="1265738"/>
    <lineage>
        <taxon>Bacteria</taxon>
        <taxon>Pseudomonadati</taxon>
        <taxon>Planctomycetota</taxon>
        <taxon>Planctomycetia</taxon>
        <taxon>Pirellulales</taxon>
        <taxon>Pirellulaceae</taxon>
        <taxon>Novipirellula</taxon>
    </lineage>
</organism>
<dbReference type="InterPro" id="IPR003959">
    <property type="entry name" value="ATPase_AAA_core"/>
</dbReference>
<accession>M5RRT3</accession>
<feature type="region of interest" description="Disordered" evidence="4">
    <location>
        <begin position="31"/>
        <end position="53"/>
    </location>
</feature>
<dbReference type="Proteomes" id="UP000011991">
    <property type="component" value="Unassembled WGS sequence"/>
</dbReference>
<dbReference type="PATRIC" id="fig|1265738.3.peg.1075"/>
<dbReference type="SUPFAM" id="SSF52540">
    <property type="entry name" value="P-loop containing nucleoside triphosphate hydrolases"/>
    <property type="match status" value="1"/>
</dbReference>
<dbReference type="Pfam" id="PF00004">
    <property type="entry name" value="AAA"/>
    <property type="match status" value="1"/>
</dbReference>
<evidence type="ECO:0000259" key="5">
    <source>
        <dbReference type="SMART" id="SM00382"/>
    </source>
</evidence>
<gene>
    <name evidence="6" type="ORF">RMSM_01077</name>
</gene>
<dbReference type="GO" id="GO:0016887">
    <property type="term" value="F:ATP hydrolysis activity"/>
    <property type="evidence" value="ECO:0007669"/>
    <property type="project" value="InterPro"/>
</dbReference>
<evidence type="ECO:0000313" key="7">
    <source>
        <dbReference type="Proteomes" id="UP000011991"/>
    </source>
</evidence>
<dbReference type="InterPro" id="IPR050221">
    <property type="entry name" value="26S_Proteasome_ATPase"/>
</dbReference>
<dbReference type="Gene3D" id="3.40.50.300">
    <property type="entry name" value="P-loop containing nucleotide triphosphate hydrolases"/>
    <property type="match status" value="1"/>
</dbReference>
<dbReference type="InterPro" id="IPR027417">
    <property type="entry name" value="P-loop_NTPase"/>
</dbReference>
<sequence length="666" mass="74200">MFNFDHWQTVNETYLSRSLDWLRSRLQQLAEADDVSSPPEPQALASGLSDSNTDLDSDYQPALEVLAGRFQLSEFEKQVLLLSAAMEFDTRIAGLCVAAQGDAAKPYPTASLCFSLFDDGAWDLLSPERPLRHSHLIEIDRHPQVALTASPIRIDDRIASYIKGLNFIDERLSLLVSPLNQHDDNDLPPSQQAQVEQVLNSLQRAGETGHRYPIVQLLGPNDADKRSIAGELARHLGLRLYQLTADLIPHSIDDVDTFVRLWQRECQLVPMGLFLSIGDDGEKNTERSAMRLLERLSGIVVVDARDRLPDTRAPSLRVDVSKPSADEQLQSWADLLPDSISDVAGQLVGQFDLTLSAISEIADAVSDIAEYTSDVISGQLWNACRQCTRPKLEELAQRIDVKSSWDDIVLADDALELLHQVAAQVRHRGKVLDQWGFRDKVNRGLGVTALFAGESGTGKTMAAEVIAHDLDLDLYRIDLSSVINKYIGETEKNLRRLFDAAESGGAILFFDEADALFGKRSEVKDSHDRFANVQVNYLLQRMESYRGLAILATNNKQSLDPAFTRRLRFIIDFNFPEAAERKQIWHRVFPESTPLSGLDYNHLAKLRLTGGNIYNIALNAAFAAASDLPSIDMPTILAASKSEMIKSQKPLNASDFRWANLEVATR</sequence>
<dbReference type="SMART" id="SM00382">
    <property type="entry name" value="AAA"/>
    <property type="match status" value="1"/>
</dbReference>
<evidence type="ECO:0000256" key="2">
    <source>
        <dbReference type="ARBA" id="ARBA00022741"/>
    </source>
</evidence>
<keyword evidence="3" id="KW-0067">ATP-binding</keyword>
<dbReference type="Pfam" id="PF22977">
    <property type="entry name" value="WHD"/>
    <property type="match status" value="1"/>
</dbReference>
<dbReference type="InterPro" id="IPR003593">
    <property type="entry name" value="AAA+_ATPase"/>
</dbReference>
<proteinExistence type="inferred from homology"/>
<dbReference type="EMBL" id="ANOG01000162">
    <property type="protein sequence ID" value="EMI22000.1"/>
    <property type="molecule type" value="Genomic_DNA"/>
</dbReference>
<evidence type="ECO:0000256" key="1">
    <source>
        <dbReference type="ARBA" id="ARBA00006914"/>
    </source>
</evidence>
<comment type="caution">
    <text evidence="6">The sequence shown here is derived from an EMBL/GenBank/DDBJ whole genome shotgun (WGS) entry which is preliminary data.</text>
</comment>
<keyword evidence="7" id="KW-1185">Reference proteome</keyword>